<organism evidence="2 3">
    <name type="scientific">Enterobacter hormaechei</name>
    <dbReference type="NCBI Taxonomy" id="158836"/>
    <lineage>
        <taxon>Bacteria</taxon>
        <taxon>Pseudomonadati</taxon>
        <taxon>Pseudomonadota</taxon>
        <taxon>Gammaproteobacteria</taxon>
        <taxon>Enterobacterales</taxon>
        <taxon>Enterobacteriaceae</taxon>
        <taxon>Enterobacter</taxon>
        <taxon>Enterobacter cloacae complex</taxon>
    </lineage>
</organism>
<dbReference type="AlphaFoldDB" id="A0ABD7KV95"/>
<proteinExistence type="predicted"/>
<reference evidence="2 3" key="1">
    <citation type="submission" date="2016-03" db="EMBL/GenBank/DDBJ databases">
        <authorList>
            <consortium name="Pathogen Informatics"/>
        </authorList>
    </citation>
    <scope>NUCLEOTIDE SEQUENCE [LARGE SCALE GENOMIC DNA]</scope>
    <source>
        <strain evidence="3">e552</strain>
    </source>
</reference>
<feature type="region of interest" description="Disordered" evidence="1">
    <location>
        <begin position="59"/>
        <end position="82"/>
    </location>
</feature>
<evidence type="ECO:0000313" key="3">
    <source>
        <dbReference type="Proteomes" id="UP000077295"/>
    </source>
</evidence>
<name>A0ABD7KV95_9ENTR</name>
<gene>
    <name evidence="2" type="ORF">SAMEA2273187_01854</name>
</gene>
<sequence length="82" mass="9083">MTKHILPLLSTSVIFPLQRRNINYHGYCRTLGGVAIIRGCKGIAQTTVTFESEKGFGKHILGSSQPTRRRKPSLNGRQTPCS</sequence>
<evidence type="ECO:0000313" key="2">
    <source>
        <dbReference type="EMBL" id="SAE12804.1"/>
    </source>
</evidence>
<protein>
    <submittedName>
        <fullName evidence="2">Uncharacterized protein</fullName>
    </submittedName>
</protein>
<dbReference type="Proteomes" id="UP000077295">
    <property type="component" value="Unassembled WGS sequence"/>
</dbReference>
<accession>A0ABD7KV95</accession>
<evidence type="ECO:0000256" key="1">
    <source>
        <dbReference type="SAM" id="MobiDB-lite"/>
    </source>
</evidence>
<comment type="caution">
    <text evidence="2">The sequence shown here is derived from an EMBL/GenBank/DDBJ whole genome shotgun (WGS) entry which is preliminary data.</text>
</comment>
<dbReference type="EMBL" id="FKEV01000005">
    <property type="protein sequence ID" value="SAE12804.1"/>
    <property type="molecule type" value="Genomic_DNA"/>
</dbReference>